<name>A0A9Q0QS10_9MAGN</name>
<organism evidence="2 3">
    <name type="scientific">Protea cynaroides</name>
    <dbReference type="NCBI Taxonomy" id="273540"/>
    <lineage>
        <taxon>Eukaryota</taxon>
        <taxon>Viridiplantae</taxon>
        <taxon>Streptophyta</taxon>
        <taxon>Embryophyta</taxon>
        <taxon>Tracheophyta</taxon>
        <taxon>Spermatophyta</taxon>
        <taxon>Magnoliopsida</taxon>
        <taxon>Proteales</taxon>
        <taxon>Proteaceae</taxon>
        <taxon>Protea</taxon>
    </lineage>
</organism>
<dbReference type="AlphaFoldDB" id="A0A9Q0QS10"/>
<comment type="caution">
    <text evidence="2">The sequence shown here is derived from an EMBL/GenBank/DDBJ whole genome shotgun (WGS) entry which is preliminary data.</text>
</comment>
<feature type="region of interest" description="Disordered" evidence="1">
    <location>
        <begin position="77"/>
        <end position="96"/>
    </location>
</feature>
<keyword evidence="3" id="KW-1185">Reference proteome</keyword>
<gene>
    <name evidence="2" type="ORF">NE237_002846</name>
</gene>
<protein>
    <submittedName>
        <fullName evidence="2">Uncharacterized protein</fullName>
    </submittedName>
</protein>
<dbReference type="EMBL" id="JAMYWD010000005">
    <property type="protein sequence ID" value="KAJ4969747.1"/>
    <property type="molecule type" value="Genomic_DNA"/>
</dbReference>
<proteinExistence type="predicted"/>
<evidence type="ECO:0000256" key="1">
    <source>
        <dbReference type="SAM" id="MobiDB-lite"/>
    </source>
</evidence>
<evidence type="ECO:0000313" key="3">
    <source>
        <dbReference type="Proteomes" id="UP001141806"/>
    </source>
</evidence>
<accession>A0A9Q0QS10</accession>
<evidence type="ECO:0000313" key="2">
    <source>
        <dbReference type="EMBL" id="KAJ4969747.1"/>
    </source>
</evidence>
<reference evidence="2" key="1">
    <citation type="journal article" date="2023" name="Plant J.">
        <title>The genome of the king protea, Protea cynaroides.</title>
        <authorList>
            <person name="Chang J."/>
            <person name="Duong T.A."/>
            <person name="Schoeman C."/>
            <person name="Ma X."/>
            <person name="Roodt D."/>
            <person name="Barker N."/>
            <person name="Li Z."/>
            <person name="Van de Peer Y."/>
            <person name="Mizrachi E."/>
        </authorList>
    </citation>
    <scope>NUCLEOTIDE SEQUENCE</scope>
    <source>
        <tissue evidence="2">Young leaves</tissue>
    </source>
</reference>
<sequence length="143" mass="15650">MDLIYNSLAFPIGNGTSRIQSLCLSRKLDENGQSLPNRKQLGEIGEDLFPGSPPQLALLMVRVLVGAPEAEDFYSGAKKNSREYSNSSDGAANASMKHGRAWGRHADVGFGNFNGEEIRYTSLDDNIIKYGCFYLAIAGEEKK</sequence>
<dbReference type="Proteomes" id="UP001141806">
    <property type="component" value="Unassembled WGS sequence"/>
</dbReference>